<evidence type="ECO:0000313" key="2">
    <source>
        <dbReference type="Proteomes" id="UP000002931"/>
    </source>
</evidence>
<sequence length="44" mass="4560">MGDPAAQSILAVAVALGKYPHEVAAEMSEEQIAVTATYLTLKGN</sequence>
<dbReference type="Proteomes" id="UP000002931">
    <property type="component" value="Unassembled WGS sequence"/>
</dbReference>
<gene>
    <name evidence="1" type="ORF">RB2654_16446</name>
</gene>
<comment type="caution">
    <text evidence="1">The sequence shown here is derived from an EMBL/GenBank/DDBJ whole genome shotgun (WGS) entry which is preliminary data.</text>
</comment>
<dbReference type="EMBL" id="AAMT01000002">
    <property type="protein sequence ID" value="EAQ14277.1"/>
    <property type="molecule type" value="Genomic_DNA"/>
</dbReference>
<keyword evidence="2" id="KW-1185">Reference proteome</keyword>
<organism evidence="1 2">
    <name type="scientific">Maritimibacter alkaliphilus HTCC2654</name>
    <dbReference type="NCBI Taxonomy" id="314271"/>
    <lineage>
        <taxon>Bacteria</taxon>
        <taxon>Pseudomonadati</taxon>
        <taxon>Pseudomonadota</taxon>
        <taxon>Alphaproteobacteria</taxon>
        <taxon>Rhodobacterales</taxon>
        <taxon>Roseobacteraceae</taxon>
        <taxon>Maritimibacter</taxon>
    </lineage>
</organism>
<dbReference type="HOGENOM" id="CLU_3218359_0_0_5"/>
<evidence type="ECO:0000313" key="1">
    <source>
        <dbReference type="EMBL" id="EAQ14277.1"/>
    </source>
</evidence>
<name>A3VBE4_9RHOB</name>
<dbReference type="STRING" id="314271.RB2654_16446"/>
<accession>A3VBE4</accession>
<reference evidence="1 2" key="1">
    <citation type="journal article" date="2010" name="J. Bacteriol.">
        <title>Genome sequences of Pelagibaca bermudensis HTCC2601T and Maritimibacter alkaliphilus HTCC2654T, the type strains of two marine Roseobacter genera.</title>
        <authorList>
            <person name="Thrash J.C."/>
            <person name="Cho J.C."/>
            <person name="Ferriera S."/>
            <person name="Johnson J."/>
            <person name="Vergin K.L."/>
            <person name="Giovannoni S.J."/>
        </authorList>
    </citation>
    <scope>NUCLEOTIDE SEQUENCE [LARGE SCALE GENOMIC DNA]</scope>
    <source>
        <strain evidence="1 2">HTCC2654</strain>
    </source>
</reference>
<dbReference type="RefSeq" id="WP_008333591.1">
    <property type="nucleotide sequence ID" value="NZ_CH902578.1"/>
</dbReference>
<dbReference type="AlphaFoldDB" id="A3VBE4"/>
<proteinExistence type="predicted"/>
<protein>
    <submittedName>
        <fullName evidence="1">Uncharacterized protein</fullName>
    </submittedName>
</protein>